<dbReference type="Proteomes" id="UP000183945">
    <property type="component" value="Unassembled WGS sequence"/>
</dbReference>
<evidence type="ECO:0000313" key="4">
    <source>
        <dbReference type="Proteomes" id="UP000183945"/>
    </source>
</evidence>
<gene>
    <name evidence="3" type="ORF">SAMN05444483_10924</name>
</gene>
<feature type="signal peptide" evidence="2">
    <location>
        <begin position="1"/>
        <end position="23"/>
    </location>
</feature>
<name>A0A1M5IY76_SALEC</name>
<reference evidence="4" key="1">
    <citation type="submission" date="2016-11" db="EMBL/GenBank/DDBJ databases">
        <authorList>
            <person name="Varghese N."/>
            <person name="Submissions S."/>
        </authorList>
    </citation>
    <scope>NUCLEOTIDE SEQUENCE [LARGE SCALE GENOMIC DNA]</scope>
    <source>
        <strain evidence="4">DSM 24579</strain>
    </source>
</reference>
<feature type="compositionally biased region" description="Basic and acidic residues" evidence="1">
    <location>
        <begin position="25"/>
        <end position="41"/>
    </location>
</feature>
<dbReference type="EMBL" id="FQVT01000009">
    <property type="protein sequence ID" value="SHG32920.1"/>
    <property type="molecule type" value="Genomic_DNA"/>
</dbReference>
<sequence>MRIKAVLFATAIFGASFFVTSTADNDNHNDQQKEQAVDKRLIKVPSAG</sequence>
<evidence type="ECO:0000256" key="1">
    <source>
        <dbReference type="SAM" id="MobiDB-lite"/>
    </source>
</evidence>
<evidence type="ECO:0000256" key="2">
    <source>
        <dbReference type="SAM" id="SignalP"/>
    </source>
</evidence>
<feature type="chain" id="PRO_5011979580" evidence="2">
    <location>
        <begin position="24"/>
        <end position="48"/>
    </location>
</feature>
<protein>
    <submittedName>
        <fullName evidence="3">Uncharacterized protein</fullName>
    </submittedName>
</protein>
<accession>A0A1M5IY76</accession>
<dbReference type="AlphaFoldDB" id="A0A1M5IY76"/>
<feature type="region of interest" description="Disordered" evidence="1">
    <location>
        <begin position="23"/>
        <end position="48"/>
    </location>
</feature>
<dbReference type="STRING" id="1073325.SAMN05444483_10924"/>
<proteinExistence type="predicted"/>
<keyword evidence="4" id="KW-1185">Reference proteome</keyword>
<organism evidence="3 4">
    <name type="scientific">Salegentibacter echinorum</name>
    <dbReference type="NCBI Taxonomy" id="1073325"/>
    <lineage>
        <taxon>Bacteria</taxon>
        <taxon>Pseudomonadati</taxon>
        <taxon>Bacteroidota</taxon>
        <taxon>Flavobacteriia</taxon>
        <taxon>Flavobacteriales</taxon>
        <taxon>Flavobacteriaceae</taxon>
        <taxon>Salegentibacter</taxon>
    </lineage>
</organism>
<evidence type="ECO:0000313" key="3">
    <source>
        <dbReference type="EMBL" id="SHG32920.1"/>
    </source>
</evidence>
<keyword evidence="2" id="KW-0732">Signal</keyword>